<dbReference type="EMBL" id="CP056070">
    <property type="protein sequence ID" value="UKK01351.2"/>
    <property type="molecule type" value="Genomic_DNA"/>
</dbReference>
<dbReference type="PANTHER" id="PTHR23333:SF20">
    <property type="entry name" value="NSFL1 COFACTOR P47"/>
    <property type="match status" value="1"/>
</dbReference>
<evidence type="ECO:0000313" key="2">
    <source>
        <dbReference type="EMBL" id="UKK01351.2"/>
    </source>
</evidence>
<dbReference type="GO" id="GO:0007030">
    <property type="term" value="P:Golgi organization"/>
    <property type="evidence" value="ECO:0007669"/>
    <property type="project" value="TreeGrafter"/>
</dbReference>
<proteinExistence type="predicted"/>
<feature type="domain" description="SEP" evidence="1">
    <location>
        <begin position="33"/>
        <end position="96"/>
    </location>
</feature>
<dbReference type="Gene3D" id="3.30.420.210">
    <property type="entry name" value="SEP domain"/>
    <property type="match status" value="1"/>
</dbReference>
<dbReference type="GO" id="GO:0031468">
    <property type="term" value="P:nuclear membrane reassembly"/>
    <property type="evidence" value="ECO:0007669"/>
    <property type="project" value="TreeGrafter"/>
</dbReference>
<protein>
    <recommendedName>
        <fullName evidence="1">SEP domain-containing protein</fullName>
    </recommendedName>
</protein>
<dbReference type="GO" id="GO:0043161">
    <property type="term" value="P:proteasome-mediated ubiquitin-dependent protein catabolic process"/>
    <property type="evidence" value="ECO:0007669"/>
    <property type="project" value="TreeGrafter"/>
</dbReference>
<dbReference type="SUPFAM" id="SSF54236">
    <property type="entry name" value="Ubiquitin-like"/>
    <property type="match status" value="1"/>
</dbReference>
<name>A0A976QSX6_THEOR</name>
<dbReference type="Gene3D" id="3.10.20.90">
    <property type="entry name" value="Phosphatidylinositol 3-kinase Catalytic Subunit, Chain A, domain 1"/>
    <property type="match status" value="1"/>
</dbReference>
<dbReference type="GO" id="GO:0043130">
    <property type="term" value="F:ubiquitin binding"/>
    <property type="evidence" value="ECO:0007669"/>
    <property type="project" value="TreeGrafter"/>
</dbReference>
<accession>A0A976QSX6</accession>
<dbReference type="SUPFAM" id="SSF102848">
    <property type="entry name" value="NSFL1 (p97 ATPase) cofactor p47, SEP domain"/>
    <property type="match status" value="1"/>
</dbReference>
<dbReference type="Pfam" id="PF00789">
    <property type="entry name" value="UBX"/>
    <property type="match status" value="1"/>
</dbReference>
<dbReference type="InterPro" id="IPR012989">
    <property type="entry name" value="SEP_domain"/>
</dbReference>
<dbReference type="GO" id="GO:0005634">
    <property type="term" value="C:nucleus"/>
    <property type="evidence" value="ECO:0007669"/>
    <property type="project" value="TreeGrafter"/>
</dbReference>
<dbReference type="GO" id="GO:0061025">
    <property type="term" value="P:membrane fusion"/>
    <property type="evidence" value="ECO:0007669"/>
    <property type="project" value="TreeGrafter"/>
</dbReference>
<dbReference type="AlphaFoldDB" id="A0A976QSX6"/>
<evidence type="ECO:0000259" key="1">
    <source>
        <dbReference type="PROSITE" id="PS51399"/>
    </source>
</evidence>
<dbReference type="InterPro" id="IPR029071">
    <property type="entry name" value="Ubiquitin-like_domsf"/>
</dbReference>
<gene>
    <name evidence="2" type="ORF">MACK_002164</name>
</gene>
<dbReference type="InterPro" id="IPR001012">
    <property type="entry name" value="UBX_dom"/>
</dbReference>
<sequence length="199" mass="21674">MTNIKSLGDYIDDDDTSPFSYAGGHNSAIGIDGGGHVVNLYADGFVVNNGPFRPLSDPENARFIQDVKNGIAPPELQDGGHEVNVQLVDRQNTYFNPENDKSKTNNTIKHTISKTNSEWCLGDNNTTLRIKLHNGDLINLKISKEATIGDLKQFIARNSPEGAAGVLLYGYPPRVIGFGDSTTLKEADILNCNVIQNKT</sequence>
<dbReference type="GO" id="GO:0000045">
    <property type="term" value="P:autophagosome assembly"/>
    <property type="evidence" value="ECO:0007669"/>
    <property type="project" value="TreeGrafter"/>
</dbReference>
<dbReference type="InterPro" id="IPR036241">
    <property type="entry name" value="NSFL1C_SEP_dom_sf"/>
</dbReference>
<dbReference type="Proteomes" id="UP000244811">
    <property type="component" value="Chromosome 3"/>
</dbReference>
<dbReference type="GO" id="GO:0005829">
    <property type="term" value="C:cytosol"/>
    <property type="evidence" value="ECO:0007669"/>
    <property type="project" value="TreeGrafter"/>
</dbReference>
<dbReference type="SMART" id="SM00553">
    <property type="entry name" value="SEP"/>
    <property type="match status" value="1"/>
</dbReference>
<organism evidence="2 3">
    <name type="scientific">Theileria orientalis</name>
    <dbReference type="NCBI Taxonomy" id="68886"/>
    <lineage>
        <taxon>Eukaryota</taxon>
        <taxon>Sar</taxon>
        <taxon>Alveolata</taxon>
        <taxon>Apicomplexa</taxon>
        <taxon>Aconoidasida</taxon>
        <taxon>Piroplasmida</taxon>
        <taxon>Theileriidae</taxon>
        <taxon>Theileria</taxon>
    </lineage>
</organism>
<dbReference type="PANTHER" id="PTHR23333">
    <property type="entry name" value="UBX DOMAIN CONTAINING PROTEIN"/>
    <property type="match status" value="1"/>
</dbReference>
<reference evidence="2" key="1">
    <citation type="submission" date="2022-07" db="EMBL/GenBank/DDBJ databases">
        <title>Evaluation of T. orientalis genome assembly methods using nanopore sequencing and analysis of variation between genomes.</title>
        <authorList>
            <person name="Yam J."/>
            <person name="Micallef M.L."/>
            <person name="Liu M."/>
            <person name="Djordjevic S.P."/>
            <person name="Bogema D.R."/>
            <person name="Jenkins C."/>
        </authorList>
    </citation>
    <scope>NUCLEOTIDE SEQUENCE</scope>
    <source>
        <strain evidence="2">Goon Nure</strain>
    </source>
</reference>
<dbReference type="Pfam" id="PF08059">
    <property type="entry name" value="SEP"/>
    <property type="match status" value="1"/>
</dbReference>
<dbReference type="PROSITE" id="PS51399">
    <property type="entry name" value="SEP"/>
    <property type="match status" value="1"/>
</dbReference>
<evidence type="ECO:0000313" key="3">
    <source>
        <dbReference type="Proteomes" id="UP000244811"/>
    </source>
</evidence>